<keyword evidence="1" id="KW-0813">Transport</keyword>
<evidence type="ECO:0000313" key="5">
    <source>
        <dbReference type="EMBL" id="PRQ57390.1"/>
    </source>
</evidence>
<dbReference type="InterPro" id="IPR050835">
    <property type="entry name" value="ABC_transporter_sub-D"/>
</dbReference>
<dbReference type="PANTHER" id="PTHR11384">
    <property type="entry name" value="ATP-BINDING CASSETTE, SUB-FAMILY D MEMBER"/>
    <property type="match status" value="1"/>
</dbReference>
<protein>
    <submittedName>
        <fullName evidence="5">Uncharacterized protein</fullName>
    </submittedName>
</protein>
<evidence type="ECO:0000256" key="3">
    <source>
        <dbReference type="ARBA" id="ARBA00022989"/>
    </source>
</evidence>
<evidence type="ECO:0000256" key="2">
    <source>
        <dbReference type="ARBA" id="ARBA00022692"/>
    </source>
</evidence>
<name>A0A2P6SFF3_ROSCH</name>
<comment type="caution">
    <text evidence="5">The sequence shown here is derived from an EMBL/GenBank/DDBJ whole genome shotgun (WGS) entry which is preliminary data.</text>
</comment>
<keyword evidence="4" id="KW-0472">Membrane</keyword>
<keyword evidence="3" id="KW-1133">Transmembrane helix</keyword>
<evidence type="ECO:0000256" key="4">
    <source>
        <dbReference type="ARBA" id="ARBA00023136"/>
    </source>
</evidence>
<keyword evidence="6" id="KW-1185">Reference proteome</keyword>
<dbReference type="Proteomes" id="UP000238479">
    <property type="component" value="Chromosome 1"/>
</dbReference>
<sequence>MQHLLQCFKSAFENLTQLLIASRNLEFFTSGYCYLIQILPAAAVAPMYFSRKIELGVINQSVSAFNHILGDFSLTVYQFQSISAFSAVIDRLDEFDDYLDISSQRHLTLQKG</sequence>
<dbReference type="Gramene" id="PRQ57390">
    <property type="protein sequence ID" value="PRQ57390"/>
    <property type="gene ID" value="RchiOBHm_Chr1g0347801"/>
</dbReference>
<evidence type="ECO:0000256" key="1">
    <source>
        <dbReference type="ARBA" id="ARBA00022448"/>
    </source>
</evidence>
<reference evidence="5 6" key="1">
    <citation type="journal article" date="2018" name="Nat. Genet.">
        <title>The Rosa genome provides new insights in the design of modern roses.</title>
        <authorList>
            <person name="Bendahmane M."/>
        </authorList>
    </citation>
    <scope>NUCLEOTIDE SEQUENCE [LARGE SCALE GENOMIC DNA]</scope>
    <source>
        <strain evidence="6">cv. Old Blush</strain>
    </source>
</reference>
<evidence type="ECO:0000313" key="6">
    <source>
        <dbReference type="Proteomes" id="UP000238479"/>
    </source>
</evidence>
<gene>
    <name evidence="5" type="ORF">RchiOBHm_Chr1g0347801</name>
</gene>
<proteinExistence type="predicted"/>
<dbReference type="PANTHER" id="PTHR11384:SF59">
    <property type="entry name" value="LYSOSOMAL COBALAMIN TRANSPORTER ABCD4"/>
    <property type="match status" value="1"/>
</dbReference>
<accession>A0A2P6SFF3</accession>
<keyword evidence="2" id="KW-0812">Transmembrane</keyword>
<dbReference type="EMBL" id="PDCK01000039">
    <property type="protein sequence ID" value="PRQ57390.1"/>
    <property type="molecule type" value="Genomic_DNA"/>
</dbReference>
<dbReference type="AlphaFoldDB" id="A0A2P6SFF3"/>
<dbReference type="STRING" id="74649.A0A2P6SFF3"/>
<organism evidence="5 6">
    <name type="scientific">Rosa chinensis</name>
    <name type="common">China rose</name>
    <dbReference type="NCBI Taxonomy" id="74649"/>
    <lineage>
        <taxon>Eukaryota</taxon>
        <taxon>Viridiplantae</taxon>
        <taxon>Streptophyta</taxon>
        <taxon>Embryophyta</taxon>
        <taxon>Tracheophyta</taxon>
        <taxon>Spermatophyta</taxon>
        <taxon>Magnoliopsida</taxon>
        <taxon>eudicotyledons</taxon>
        <taxon>Gunneridae</taxon>
        <taxon>Pentapetalae</taxon>
        <taxon>rosids</taxon>
        <taxon>fabids</taxon>
        <taxon>Rosales</taxon>
        <taxon>Rosaceae</taxon>
        <taxon>Rosoideae</taxon>
        <taxon>Rosoideae incertae sedis</taxon>
        <taxon>Rosa</taxon>
    </lineage>
</organism>